<feature type="compositionally biased region" description="Low complexity" evidence="1">
    <location>
        <begin position="52"/>
        <end position="65"/>
    </location>
</feature>
<dbReference type="VEuPathDB" id="FungiDB:BO70DRAFT_362355"/>
<evidence type="ECO:0000256" key="1">
    <source>
        <dbReference type="SAM" id="MobiDB-lite"/>
    </source>
</evidence>
<protein>
    <recommendedName>
        <fullName evidence="4">DUF3824 domain-containing protein</fullName>
    </recommendedName>
</protein>
<evidence type="ECO:0000313" key="2">
    <source>
        <dbReference type="EMBL" id="PWY81929.1"/>
    </source>
</evidence>
<dbReference type="OrthoDB" id="5407645at2759"/>
<feature type="region of interest" description="Disordered" evidence="1">
    <location>
        <begin position="560"/>
        <end position="620"/>
    </location>
</feature>
<feature type="compositionally biased region" description="Basic and acidic residues" evidence="1">
    <location>
        <begin position="352"/>
        <end position="385"/>
    </location>
</feature>
<comment type="caution">
    <text evidence="2">The sequence shown here is derived from an EMBL/GenBank/DDBJ whole genome shotgun (WGS) entry which is preliminary data.</text>
</comment>
<feature type="region of interest" description="Disordered" evidence="1">
    <location>
        <begin position="299"/>
        <end position="466"/>
    </location>
</feature>
<dbReference type="RefSeq" id="XP_025399194.1">
    <property type="nucleotide sequence ID" value="XM_025543279.1"/>
</dbReference>
<feature type="compositionally biased region" description="Basic and acidic residues" evidence="1">
    <location>
        <begin position="86"/>
        <end position="95"/>
    </location>
</feature>
<feature type="region of interest" description="Disordered" evidence="1">
    <location>
        <begin position="1"/>
        <end position="187"/>
    </location>
</feature>
<evidence type="ECO:0008006" key="4">
    <source>
        <dbReference type="Google" id="ProtNLM"/>
    </source>
</evidence>
<name>A0A317W780_9EURO</name>
<keyword evidence="3" id="KW-1185">Reference proteome</keyword>
<accession>A0A317W780</accession>
<organism evidence="2 3">
    <name type="scientific">Aspergillus heteromorphus CBS 117.55</name>
    <dbReference type="NCBI Taxonomy" id="1448321"/>
    <lineage>
        <taxon>Eukaryota</taxon>
        <taxon>Fungi</taxon>
        <taxon>Dikarya</taxon>
        <taxon>Ascomycota</taxon>
        <taxon>Pezizomycotina</taxon>
        <taxon>Eurotiomycetes</taxon>
        <taxon>Eurotiomycetidae</taxon>
        <taxon>Eurotiales</taxon>
        <taxon>Aspergillaceae</taxon>
        <taxon>Aspergillus</taxon>
        <taxon>Aspergillus subgen. Circumdati</taxon>
    </lineage>
</organism>
<sequence>MTYHDNRRPADYNSDYYYAAGPPPTGRTRTDVVRHSNPSVESFESVPRDYPPGEYGYEYGYGYPPQARPSRVATVPDGLHRSHSMGYRDESDYYRRSHHRSRRQDDRRDRHRYSRSPSESRSPPRRRRKSFSEQALGALGLGSVASSGSRHRERDRGRSHGRDRRSYSYSPSPTRDRSRHRRDKSEQRIAQAVRAALTAGAVEAFRVRKDPGEWTGEKGKRILTAAITAGGTDGLVDRNPDKHSKRHIIESTLAGLAANHFINGSRSRSRSRGRGRSDSQGGLKNLVATGAIAAAGKEAYDRFRSKSRPRSRSRGRGRSSSRDSYEDRRPRHRSKSVSDYINQGMEALGLGSKEKHGRRDQDRRDQDRRDYDRRDHGGRSSRRDDYSDDSDYESRRYGSPRRSRHSRDVSRPLSAANTPARPSTRTTSQGNGAGRGRVPPHGEHSNSDQDTDSDLGSSTDEEDRQKKLTRKMLVKSGLAAVATIHAAHNIHESMEKHKKRAEQVREGEITAEEARHRRIKGQLGDVASVGLAALGIKGAVGEWKHVKEAQRERMEFAKGCDERRERRHQRARSHGPISRASRTVYPDEIEEHHPSEYGSTADLRSRSAGRTSRVPVSQYA</sequence>
<feature type="compositionally biased region" description="Basic and acidic residues" evidence="1">
    <location>
        <begin position="1"/>
        <end position="10"/>
    </location>
</feature>
<dbReference type="GeneID" id="37065516"/>
<dbReference type="EMBL" id="MSFL01000013">
    <property type="protein sequence ID" value="PWY81929.1"/>
    <property type="molecule type" value="Genomic_DNA"/>
</dbReference>
<proteinExistence type="predicted"/>
<feature type="compositionally biased region" description="Polar residues" evidence="1">
    <location>
        <begin position="415"/>
        <end position="430"/>
    </location>
</feature>
<dbReference type="AlphaFoldDB" id="A0A317W780"/>
<reference evidence="2 3" key="1">
    <citation type="submission" date="2016-12" db="EMBL/GenBank/DDBJ databases">
        <title>The genomes of Aspergillus section Nigri reveals drivers in fungal speciation.</title>
        <authorList>
            <consortium name="DOE Joint Genome Institute"/>
            <person name="Vesth T.C."/>
            <person name="Nybo J."/>
            <person name="Theobald S."/>
            <person name="Brandl J."/>
            <person name="Frisvad J.C."/>
            <person name="Nielsen K.F."/>
            <person name="Lyhne E.K."/>
            <person name="Kogle M.E."/>
            <person name="Kuo A."/>
            <person name="Riley R."/>
            <person name="Clum A."/>
            <person name="Nolan M."/>
            <person name="Lipzen A."/>
            <person name="Salamov A."/>
            <person name="Henrissat B."/>
            <person name="Wiebenga A."/>
            <person name="De Vries R.P."/>
            <person name="Grigoriev I.V."/>
            <person name="Mortensen U.H."/>
            <person name="Andersen M.R."/>
            <person name="Baker S.E."/>
        </authorList>
    </citation>
    <scope>NUCLEOTIDE SEQUENCE [LARGE SCALE GENOMIC DNA]</scope>
    <source>
        <strain evidence="2 3">CBS 117.55</strain>
    </source>
</reference>
<feature type="compositionally biased region" description="Low complexity" evidence="1">
    <location>
        <begin position="135"/>
        <end position="148"/>
    </location>
</feature>
<dbReference type="Proteomes" id="UP000247233">
    <property type="component" value="Unassembled WGS sequence"/>
</dbReference>
<evidence type="ECO:0000313" key="3">
    <source>
        <dbReference type="Proteomes" id="UP000247233"/>
    </source>
</evidence>
<gene>
    <name evidence="2" type="ORF">BO70DRAFT_362355</name>
</gene>
<dbReference type="STRING" id="1448321.A0A317W780"/>
<feature type="compositionally biased region" description="Basic and acidic residues" evidence="1">
    <location>
        <begin position="150"/>
        <end position="166"/>
    </location>
</feature>
<feature type="compositionally biased region" description="Basic residues" evidence="1">
    <location>
        <begin position="305"/>
        <end position="319"/>
    </location>
</feature>
<feature type="region of interest" description="Disordered" evidence="1">
    <location>
        <begin position="261"/>
        <end position="285"/>
    </location>
</feature>
<feature type="compositionally biased region" description="Basic and acidic residues" evidence="1">
    <location>
        <begin position="320"/>
        <end position="329"/>
    </location>
</feature>